<dbReference type="GO" id="GO:0016491">
    <property type="term" value="F:oxidoreductase activity"/>
    <property type="evidence" value="ECO:0007669"/>
    <property type="project" value="UniProtKB-KW"/>
</dbReference>
<dbReference type="Gene3D" id="3.30.9.10">
    <property type="entry name" value="D-Amino Acid Oxidase, subunit A, domain 2"/>
    <property type="match status" value="1"/>
</dbReference>
<dbReference type="Proteomes" id="UP000247892">
    <property type="component" value="Unassembled WGS sequence"/>
</dbReference>
<proteinExistence type="predicted"/>
<dbReference type="AlphaFoldDB" id="A0A318LTV2"/>
<dbReference type="PANTHER" id="PTHR13847:SF289">
    <property type="entry name" value="GLYCINE OXIDASE"/>
    <property type="match status" value="1"/>
</dbReference>
<keyword evidence="2" id="KW-0732">Signal</keyword>
<feature type="domain" description="FAD dependent oxidoreductase" evidence="3">
    <location>
        <begin position="2"/>
        <end position="332"/>
    </location>
</feature>
<evidence type="ECO:0000259" key="3">
    <source>
        <dbReference type="Pfam" id="PF01266"/>
    </source>
</evidence>
<dbReference type="SUPFAM" id="SSF51905">
    <property type="entry name" value="FAD/NAD(P)-binding domain"/>
    <property type="match status" value="1"/>
</dbReference>
<reference evidence="4 5" key="1">
    <citation type="submission" date="2016-07" db="EMBL/GenBank/DDBJ databases">
        <title>Draft genome sequence of Prauserella sp. YIM 121212, isolated from alkaline soil.</title>
        <authorList>
            <person name="Ruckert C."/>
            <person name="Albersmeier A."/>
            <person name="Jiang C.-L."/>
            <person name="Jiang Y."/>
            <person name="Kalinowski J."/>
            <person name="Schneider O."/>
            <person name="Winkler A."/>
            <person name="Zotchev S.B."/>
        </authorList>
    </citation>
    <scope>NUCLEOTIDE SEQUENCE [LARGE SCALE GENOMIC DNA]</scope>
    <source>
        <strain evidence="4 5">YIM 121212</strain>
    </source>
</reference>
<evidence type="ECO:0000256" key="1">
    <source>
        <dbReference type="ARBA" id="ARBA00023002"/>
    </source>
</evidence>
<evidence type="ECO:0000313" key="4">
    <source>
        <dbReference type="EMBL" id="PXY35778.1"/>
    </source>
</evidence>
<comment type="caution">
    <text evidence="4">The sequence shown here is derived from an EMBL/GenBank/DDBJ whole genome shotgun (WGS) entry which is preliminary data.</text>
</comment>
<dbReference type="OrthoDB" id="4775411at2"/>
<keyword evidence="1" id="KW-0560">Oxidoreductase</keyword>
<dbReference type="EMBL" id="MASU01000005">
    <property type="protein sequence ID" value="PXY35778.1"/>
    <property type="molecule type" value="Genomic_DNA"/>
</dbReference>
<keyword evidence="5" id="KW-1185">Reference proteome</keyword>
<dbReference type="GO" id="GO:0005737">
    <property type="term" value="C:cytoplasm"/>
    <property type="evidence" value="ECO:0007669"/>
    <property type="project" value="TreeGrafter"/>
</dbReference>
<sequence>MRVIVLGLGVVGAAVAANLARRGHAVTVLDAAGAPARGTSSTTFGWVNGNNKQPPHYQRLNADALREHVRIGGEDAGWLVRTGHLEYATDDDHRSRLTARVERLRDAGYPAEFLGREQAARLEPDLRVAPDALIGWFPGEAHCFPELFVAAMLGSAPVTVETGHKVTAVTGDGTVHLADGSRRTADQVVTCLGRHTGSLHPEVRMVEPEKGNAVMGFLGRTAPVPVRLSRVVTTASVNLRPAGGGSLLAQTLDQDVHADPDGPAPEHVTETMRDRIAGRVGVPVRIDAMLVGQRSLPVDGLPVVGPVAPRGYVVASHSAVTLAPLLGELVARELTGEEQERLAPYRPGRFAGEFATVRPARLPGEQ</sequence>
<feature type="chain" id="PRO_5038434296" description="FAD dependent oxidoreductase domain-containing protein" evidence="2">
    <location>
        <begin position="17"/>
        <end position="366"/>
    </location>
</feature>
<dbReference type="RefSeq" id="WP_110335784.1">
    <property type="nucleotide sequence ID" value="NZ_JBHVKT010000024.1"/>
</dbReference>
<feature type="signal peptide" evidence="2">
    <location>
        <begin position="1"/>
        <end position="16"/>
    </location>
</feature>
<evidence type="ECO:0000256" key="2">
    <source>
        <dbReference type="SAM" id="SignalP"/>
    </source>
</evidence>
<dbReference type="Pfam" id="PF01266">
    <property type="entry name" value="DAO"/>
    <property type="match status" value="1"/>
</dbReference>
<dbReference type="PANTHER" id="PTHR13847">
    <property type="entry name" value="SARCOSINE DEHYDROGENASE-RELATED"/>
    <property type="match status" value="1"/>
</dbReference>
<dbReference type="InterPro" id="IPR006076">
    <property type="entry name" value="FAD-dep_OxRdtase"/>
</dbReference>
<accession>A0A318LTV2</accession>
<protein>
    <recommendedName>
        <fullName evidence="3">FAD dependent oxidoreductase domain-containing protein</fullName>
    </recommendedName>
</protein>
<dbReference type="Gene3D" id="3.50.50.60">
    <property type="entry name" value="FAD/NAD(P)-binding domain"/>
    <property type="match status" value="1"/>
</dbReference>
<dbReference type="InterPro" id="IPR036188">
    <property type="entry name" value="FAD/NAD-bd_sf"/>
</dbReference>
<name>A0A318LTV2_9PSEU</name>
<evidence type="ECO:0000313" key="5">
    <source>
        <dbReference type="Proteomes" id="UP000247892"/>
    </source>
</evidence>
<organism evidence="4 5">
    <name type="scientific">Prauserella flavalba</name>
    <dbReference type="NCBI Taxonomy" id="1477506"/>
    <lineage>
        <taxon>Bacteria</taxon>
        <taxon>Bacillati</taxon>
        <taxon>Actinomycetota</taxon>
        <taxon>Actinomycetes</taxon>
        <taxon>Pseudonocardiales</taxon>
        <taxon>Pseudonocardiaceae</taxon>
        <taxon>Prauserella</taxon>
    </lineage>
</organism>
<gene>
    <name evidence="4" type="ORF">BA062_09855</name>
</gene>